<evidence type="ECO:0000313" key="3">
    <source>
        <dbReference type="Proteomes" id="UP000574067"/>
    </source>
</evidence>
<dbReference type="EMBL" id="JABBFW010000049">
    <property type="protein sequence ID" value="NML19007.1"/>
    <property type="molecule type" value="Genomic_DNA"/>
</dbReference>
<organism evidence="2 3">
    <name type="scientific">Azohydromonas caseinilytica</name>
    <dbReference type="NCBI Taxonomy" id="2728836"/>
    <lineage>
        <taxon>Bacteria</taxon>
        <taxon>Pseudomonadati</taxon>
        <taxon>Pseudomonadota</taxon>
        <taxon>Betaproteobacteria</taxon>
        <taxon>Burkholderiales</taxon>
        <taxon>Sphaerotilaceae</taxon>
        <taxon>Azohydromonas</taxon>
    </lineage>
</organism>
<accession>A0A848FFJ9</accession>
<evidence type="ECO:0000313" key="2">
    <source>
        <dbReference type="EMBL" id="NML19007.1"/>
    </source>
</evidence>
<sequence length="105" mass="11711">MGLLNLFTDTSSAIRDMPAHDANFANVLFEGESLEAAFRMLRDYVAFTSHRIIVVDKQGMTGRKRSYLSVPYGRILAFSSETKGTMDMDSELTLHVQGLPNPVKL</sequence>
<dbReference type="AlphaFoldDB" id="A0A848FFJ9"/>
<gene>
    <name evidence="2" type="ORF">HHL10_28970</name>
</gene>
<dbReference type="SUPFAM" id="SSF50729">
    <property type="entry name" value="PH domain-like"/>
    <property type="match status" value="1"/>
</dbReference>
<proteinExistence type="predicted"/>
<dbReference type="Proteomes" id="UP000574067">
    <property type="component" value="Unassembled WGS sequence"/>
</dbReference>
<keyword evidence="3" id="KW-1185">Reference proteome</keyword>
<feature type="domain" description="Bacterial Pleckstrin homology" evidence="1">
    <location>
        <begin position="20"/>
        <end position="104"/>
    </location>
</feature>
<dbReference type="InterPro" id="IPR037063">
    <property type="entry name" value="PHb_sf"/>
</dbReference>
<protein>
    <submittedName>
        <fullName evidence="2">PH domain-containing protein</fullName>
    </submittedName>
</protein>
<name>A0A848FFJ9_9BURK</name>
<comment type="caution">
    <text evidence="2">The sequence shown here is derived from an EMBL/GenBank/DDBJ whole genome shotgun (WGS) entry which is preliminary data.</text>
</comment>
<evidence type="ECO:0000259" key="1">
    <source>
        <dbReference type="Pfam" id="PF08000"/>
    </source>
</evidence>
<reference evidence="2 3" key="1">
    <citation type="submission" date="2020-04" db="EMBL/GenBank/DDBJ databases">
        <title>Azohydromonas sp. isolated from soil.</title>
        <authorList>
            <person name="Dahal R.H."/>
        </authorList>
    </citation>
    <scope>NUCLEOTIDE SEQUENCE [LARGE SCALE GENOMIC DNA]</scope>
    <source>
        <strain evidence="2 3">G-1-1-14</strain>
    </source>
</reference>
<dbReference type="InterPro" id="IPR012544">
    <property type="entry name" value="PHb"/>
</dbReference>
<dbReference type="CDD" id="cd13225">
    <property type="entry name" value="PH-like_bacteria"/>
    <property type="match status" value="1"/>
</dbReference>
<dbReference type="RefSeq" id="WP_169163905.1">
    <property type="nucleotide sequence ID" value="NZ_JABBFW010000049.1"/>
</dbReference>
<dbReference type="Gene3D" id="2.30.29.50">
    <property type="entry name" value="Bacterial Pleckstrin homology domain"/>
    <property type="match status" value="1"/>
</dbReference>
<dbReference type="Pfam" id="PF08000">
    <property type="entry name" value="bPH_1"/>
    <property type="match status" value="1"/>
</dbReference>